<dbReference type="Gene3D" id="3.20.20.30">
    <property type="entry name" value="Luciferase-like domain"/>
    <property type="match status" value="1"/>
</dbReference>
<dbReference type="InterPro" id="IPR036661">
    <property type="entry name" value="Luciferase-like_sf"/>
</dbReference>
<dbReference type="PANTHER" id="PTHR30137">
    <property type="entry name" value="LUCIFERASE-LIKE MONOOXYGENASE"/>
    <property type="match status" value="1"/>
</dbReference>
<evidence type="ECO:0000259" key="3">
    <source>
        <dbReference type="Pfam" id="PF00296"/>
    </source>
</evidence>
<dbReference type="AlphaFoldDB" id="A0A502EG19"/>
<dbReference type="Pfam" id="PF00296">
    <property type="entry name" value="Bac_luciferase"/>
    <property type="match status" value="1"/>
</dbReference>
<sequence length="362" mass="40168">MVEGSGDLMRFGTNHAFQLPPGRTVAQVYAEEFERIKYAEELGYQSVWLPEQHFFDYCISPDALDLAGYVVGVTSRVRVGTAVVNLSLTHPLRFAERAAMLDLVSGGRVDICVGRGYQLPQNVAFGVAEDATKPMFAEALDIILNTWTDGPSGFDGEHYSFPPVRTFPPPQRPANEILIYGVGATTPIEETIRRGLPLGLSQPFGPVAKTAAAFEEYVAALHASPLRDDEVERLLDRAFVLVYAMVAPTVDEARDISKRPFEWHNARLAALRTPVPSPSEWREHYYDHPVAPTEIDDADWNAMTSDALLFTDPEGMADHMAVLRDAGVRNVVPWMGVGGVTQRHVLRSMRLFAEHVMPKFTD</sequence>
<dbReference type="GO" id="GO:0005829">
    <property type="term" value="C:cytosol"/>
    <property type="evidence" value="ECO:0007669"/>
    <property type="project" value="TreeGrafter"/>
</dbReference>
<organism evidence="4 5">
    <name type="scientific">Mycolicibacterium hodleri</name>
    <dbReference type="NCBI Taxonomy" id="49897"/>
    <lineage>
        <taxon>Bacteria</taxon>
        <taxon>Bacillati</taxon>
        <taxon>Actinomycetota</taxon>
        <taxon>Actinomycetes</taxon>
        <taxon>Mycobacteriales</taxon>
        <taxon>Mycobacteriaceae</taxon>
        <taxon>Mycolicibacterium</taxon>
    </lineage>
</organism>
<dbReference type="GO" id="GO:0016705">
    <property type="term" value="F:oxidoreductase activity, acting on paired donors, with incorporation or reduction of molecular oxygen"/>
    <property type="evidence" value="ECO:0007669"/>
    <property type="project" value="InterPro"/>
</dbReference>
<reference evidence="4 5" key="1">
    <citation type="journal article" date="2019" name="Environ. Microbiol.">
        <title>Species interactions and distinct microbial communities in high Arctic permafrost affected cryosols are associated with the CH4 and CO2 gas fluxes.</title>
        <authorList>
            <person name="Altshuler I."/>
            <person name="Hamel J."/>
            <person name="Turney S."/>
            <person name="Magnuson E."/>
            <person name="Levesque R."/>
            <person name="Greer C."/>
            <person name="Whyte L.G."/>
        </authorList>
    </citation>
    <scope>NUCLEOTIDE SEQUENCE [LARGE SCALE GENOMIC DNA]</scope>
    <source>
        <strain evidence="4 5">S5.20</strain>
    </source>
</reference>
<evidence type="ECO:0000313" key="5">
    <source>
        <dbReference type="Proteomes" id="UP000320095"/>
    </source>
</evidence>
<keyword evidence="5" id="KW-1185">Reference proteome</keyword>
<gene>
    <name evidence="4" type="ORF">EAH80_01620</name>
</gene>
<dbReference type="SUPFAM" id="SSF51679">
    <property type="entry name" value="Bacterial luciferase-like"/>
    <property type="match status" value="1"/>
</dbReference>
<feature type="domain" description="Luciferase-like" evidence="3">
    <location>
        <begin position="9"/>
        <end position="329"/>
    </location>
</feature>
<accession>A0A502EG19</accession>
<keyword evidence="1" id="KW-0560">Oxidoreductase</keyword>
<evidence type="ECO:0000313" key="4">
    <source>
        <dbReference type="EMBL" id="TPG36673.1"/>
    </source>
</evidence>
<name>A0A502EG19_9MYCO</name>
<dbReference type="InterPro" id="IPR011251">
    <property type="entry name" value="Luciferase-like_dom"/>
</dbReference>
<dbReference type="InterPro" id="IPR050766">
    <property type="entry name" value="Bact_Lucif_Oxidored"/>
</dbReference>
<dbReference type="Proteomes" id="UP000320095">
    <property type="component" value="Unassembled WGS sequence"/>
</dbReference>
<keyword evidence="2" id="KW-0503">Monooxygenase</keyword>
<proteinExistence type="predicted"/>
<dbReference type="PANTHER" id="PTHR30137:SF8">
    <property type="entry name" value="BLR5498 PROTEIN"/>
    <property type="match status" value="1"/>
</dbReference>
<dbReference type="EMBL" id="RCZG01000001">
    <property type="protein sequence ID" value="TPG36673.1"/>
    <property type="molecule type" value="Genomic_DNA"/>
</dbReference>
<dbReference type="GO" id="GO:0004497">
    <property type="term" value="F:monooxygenase activity"/>
    <property type="evidence" value="ECO:0007669"/>
    <property type="project" value="UniProtKB-KW"/>
</dbReference>
<evidence type="ECO:0000256" key="1">
    <source>
        <dbReference type="ARBA" id="ARBA00023002"/>
    </source>
</evidence>
<evidence type="ECO:0000256" key="2">
    <source>
        <dbReference type="ARBA" id="ARBA00023033"/>
    </source>
</evidence>
<comment type="caution">
    <text evidence="4">The sequence shown here is derived from an EMBL/GenBank/DDBJ whole genome shotgun (WGS) entry which is preliminary data.</text>
</comment>
<protein>
    <submittedName>
        <fullName evidence="4">LLM class flavin-dependent oxidoreductase</fullName>
    </submittedName>
</protein>